<keyword evidence="3" id="KW-1185">Reference proteome</keyword>
<evidence type="ECO:0000313" key="2">
    <source>
        <dbReference type="EMBL" id="MFD1095802.1"/>
    </source>
</evidence>
<reference evidence="3" key="1">
    <citation type="journal article" date="2019" name="Int. J. Syst. Evol. Microbiol.">
        <title>The Global Catalogue of Microorganisms (GCM) 10K type strain sequencing project: providing services to taxonomists for standard genome sequencing and annotation.</title>
        <authorList>
            <consortium name="The Broad Institute Genomics Platform"/>
            <consortium name="The Broad Institute Genome Sequencing Center for Infectious Disease"/>
            <person name="Wu L."/>
            <person name="Ma J."/>
        </authorList>
    </citation>
    <scope>NUCLEOTIDE SEQUENCE [LARGE SCALE GENOMIC DNA]</scope>
    <source>
        <strain evidence="3">CCUG 64793</strain>
    </source>
</reference>
<dbReference type="Proteomes" id="UP001597131">
    <property type="component" value="Unassembled WGS sequence"/>
</dbReference>
<name>A0ABW3NTJ3_9FLAO</name>
<dbReference type="RefSeq" id="WP_380744842.1">
    <property type="nucleotide sequence ID" value="NZ_JBHTLI010000001.1"/>
</dbReference>
<feature type="transmembrane region" description="Helical" evidence="1">
    <location>
        <begin position="6"/>
        <end position="25"/>
    </location>
</feature>
<keyword evidence="1" id="KW-1133">Transmembrane helix</keyword>
<proteinExistence type="predicted"/>
<keyword evidence="1" id="KW-0472">Membrane</keyword>
<accession>A0ABW3NTJ3</accession>
<dbReference type="EMBL" id="JBHTLI010000001">
    <property type="protein sequence ID" value="MFD1095802.1"/>
    <property type="molecule type" value="Genomic_DNA"/>
</dbReference>
<dbReference type="Pfam" id="PF05751">
    <property type="entry name" value="FixH"/>
    <property type="match status" value="1"/>
</dbReference>
<evidence type="ECO:0000256" key="1">
    <source>
        <dbReference type="SAM" id="Phobius"/>
    </source>
</evidence>
<protein>
    <submittedName>
        <fullName evidence="2">FixH family protein</fullName>
    </submittedName>
</protein>
<gene>
    <name evidence="2" type="ORF">ACFQ3Q_08585</name>
</gene>
<sequence>MKINWGTGLVIGMVAFISFILYLVINMLTDSRFDHDLVTEDYYKKELLYQQEIDAEENAFSLAENVSDARSENGWIITFPENLDPDKIDGKVSLYRPSDKRFDFEVPVQLSDYRMEIPKEKFIPGRWNISVSWKYEGKDYLYKKEIVF</sequence>
<dbReference type="InterPro" id="IPR008620">
    <property type="entry name" value="FixH"/>
</dbReference>
<organism evidence="2 3">
    <name type="scientific">Salegentibacter chungangensis</name>
    <dbReference type="NCBI Taxonomy" id="1335724"/>
    <lineage>
        <taxon>Bacteria</taxon>
        <taxon>Pseudomonadati</taxon>
        <taxon>Bacteroidota</taxon>
        <taxon>Flavobacteriia</taxon>
        <taxon>Flavobacteriales</taxon>
        <taxon>Flavobacteriaceae</taxon>
        <taxon>Salegentibacter</taxon>
    </lineage>
</organism>
<evidence type="ECO:0000313" key="3">
    <source>
        <dbReference type="Proteomes" id="UP001597131"/>
    </source>
</evidence>
<keyword evidence="1" id="KW-0812">Transmembrane</keyword>
<comment type="caution">
    <text evidence="2">The sequence shown here is derived from an EMBL/GenBank/DDBJ whole genome shotgun (WGS) entry which is preliminary data.</text>
</comment>